<feature type="coiled-coil region" evidence="1">
    <location>
        <begin position="102"/>
        <end position="192"/>
    </location>
</feature>
<dbReference type="Gene3D" id="3.30.70.1820">
    <property type="entry name" value="L1 transposable element, RRM domain"/>
    <property type="match status" value="1"/>
</dbReference>
<sequence length="987" mass="112635">MNCAGCGIHFSDNNYLKCNACTSLYCLACLNINENSINEVNSKQLEKLKCPSCSNVTKRKNDDCSPARPRRVTGTLKPATLINDNSSSSTTPVHQENNNLILEEIRQLRNDMNLRFEAQQANFEKSNAILSKLKNEVNDLGNSISSIRSDLDGAIGSLEFLSKCHDNQIKINNETKSTISELAKDNASLRSQMGDLTIKLTFIEQQARDCNIEIQCVPEFKNENLLTCFKQLIKTISLDVPDAGILSLHRVAKSNVDSKRPRNIIVKLSNPRVRDGVLAAVKDFNRRNQRNKLNATHLGIASEKVPIIVTEHLSPCLYSLIKTIMSRKRAQYLVQLSKNKDCELITSDIISEIPNWNDERRSSPLPKETETPEFRALLHHIFDETSKNECDYSYTTGKGNDLTTCHLMKDKDINLNVTGLPSTPIVDSPQAVDIIKPSSMVMTPLSVEPLFSISSTDCQHFYDEEGTPVPSPYCDFQDTSSLVYSDETLVPVSHEDTSILPTGHNIASTQNIFSDSPVDSSYSNRYGITSPSPIESLQSSAVFSPTTMNESDYTDISTPKNEEMRADLFSQFWGTGSHVKQWQIISKYVIQKNKKTATNLDESSRRSHTFHYHLPLYNPATKTNTLQKVCKTMFLNTFNISKDFAYTALRKNQDCNDFTDITDDRGRHKHHATSITIEMKQGVIDHVNSFVPIESHYVRKCTNKKYLDPSLSFSKMFKLYLDWCCENNYSNKVKTVRQYRDIVNANLKIGFYLPKKDQCDVCHQFKNTPNPSDEIKDNFNKHQTEKEISRKLKLESKMFAISNNKIACSIVFDFQKVLNSPHGNISVYYYRRKLNVYNLTLFDMASKEAFCYMWDETIAKRGANEVASCLYNFISKLVSKGISEFHLWSDNCGGQNRNRIVYYMYLLASQNFNIKICHRFMEKGHTQNEGDSEVYSPDEWYSLVRWAKVNDKPYNVIEVNQEMILDFKAQIVSNKNWTKNFNKEKVS</sequence>
<protein>
    <submittedName>
        <fullName evidence="2">Uncharacterized protein</fullName>
    </submittedName>
</protein>
<keyword evidence="1" id="KW-0175">Coiled coil</keyword>
<dbReference type="Proteomes" id="UP001153714">
    <property type="component" value="Chromosome 5"/>
</dbReference>
<evidence type="ECO:0000256" key="1">
    <source>
        <dbReference type="SAM" id="Coils"/>
    </source>
</evidence>
<evidence type="ECO:0000313" key="2">
    <source>
        <dbReference type="EMBL" id="CAG9793362.1"/>
    </source>
</evidence>
<dbReference type="PANTHER" id="PTHR10773">
    <property type="entry name" value="DNA-DIRECTED RNA POLYMERASES I, II, AND III SUBUNIT RPABC2"/>
    <property type="match status" value="1"/>
</dbReference>
<dbReference type="PANTHER" id="PTHR10773:SF19">
    <property type="match status" value="1"/>
</dbReference>
<proteinExistence type="predicted"/>
<evidence type="ECO:0000313" key="3">
    <source>
        <dbReference type="Proteomes" id="UP001153714"/>
    </source>
</evidence>
<reference evidence="2" key="1">
    <citation type="submission" date="2021-12" db="EMBL/GenBank/DDBJ databases">
        <authorList>
            <person name="King R."/>
        </authorList>
    </citation>
    <scope>NUCLEOTIDE SEQUENCE</scope>
</reference>
<dbReference type="OrthoDB" id="6136790at2759"/>
<dbReference type="AlphaFoldDB" id="A0A9N9RA22"/>
<name>A0A9N9RA22_9NEOP</name>
<organism evidence="2 3">
    <name type="scientific">Diatraea saccharalis</name>
    <name type="common">sugarcane borer</name>
    <dbReference type="NCBI Taxonomy" id="40085"/>
    <lineage>
        <taxon>Eukaryota</taxon>
        <taxon>Metazoa</taxon>
        <taxon>Ecdysozoa</taxon>
        <taxon>Arthropoda</taxon>
        <taxon>Hexapoda</taxon>
        <taxon>Insecta</taxon>
        <taxon>Pterygota</taxon>
        <taxon>Neoptera</taxon>
        <taxon>Endopterygota</taxon>
        <taxon>Lepidoptera</taxon>
        <taxon>Glossata</taxon>
        <taxon>Ditrysia</taxon>
        <taxon>Pyraloidea</taxon>
        <taxon>Crambidae</taxon>
        <taxon>Crambinae</taxon>
        <taxon>Diatraea</taxon>
    </lineage>
</organism>
<gene>
    <name evidence="2" type="ORF">DIATSA_LOCUS10812</name>
</gene>
<accession>A0A9N9RA22</accession>
<keyword evidence="3" id="KW-1185">Reference proteome</keyword>
<dbReference type="EMBL" id="OU893336">
    <property type="protein sequence ID" value="CAG9793362.1"/>
    <property type="molecule type" value="Genomic_DNA"/>
</dbReference>
<reference evidence="2" key="2">
    <citation type="submission" date="2022-10" db="EMBL/GenBank/DDBJ databases">
        <authorList>
            <consortium name="ENA_rothamsted_submissions"/>
            <consortium name="culmorum"/>
            <person name="King R."/>
        </authorList>
    </citation>
    <scope>NUCLEOTIDE SEQUENCE</scope>
</reference>